<evidence type="ECO:0000313" key="9">
    <source>
        <dbReference type="Proteomes" id="UP000249364"/>
    </source>
</evidence>
<keyword evidence="3 5" id="KW-1133">Transmembrane helix</keyword>
<dbReference type="Pfam" id="PF00892">
    <property type="entry name" value="EamA"/>
    <property type="match status" value="1"/>
</dbReference>
<keyword evidence="9" id="KW-1185">Reference proteome</keyword>
<comment type="caution">
    <text evidence="8">The sequence shown here is derived from an EMBL/GenBank/DDBJ whole genome shotgun (WGS) entry which is preliminary data.</text>
</comment>
<feature type="domain" description="EamA" evidence="7">
    <location>
        <begin position="150"/>
        <end position="280"/>
    </location>
</feature>
<dbReference type="InterPro" id="IPR050638">
    <property type="entry name" value="AA-Vitamin_Transporters"/>
</dbReference>
<dbReference type="RefSeq" id="WP_071469923.1">
    <property type="nucleotide sequence ID" value="NZ_MEHT01000018.1"/>
</dbReference>
<dbReference type="PANTHER" id="PTHR32322">
    <property type="entry name" value="INNER MEMBRANE TRANSPORTER"/>
    <property type="match status" value="1"/>
</dbReference>
<evidence type="ECO:0000256" key="2">
    <source>
        <dbReference type="ARBA" id="ARBA00022692"/>
    </source>
</evidence>
<gene>
    <name evidence="8" type="ORF">LY56_01736</name>
</gene>
<dbReference type="PANTHER" id="PTHR32322:SF9">
    <property type="entry name" value="AMINO-ACID METABOLITE EFFLUX PUMP-RELATED"/>
    <property type="match status" value="1"/>
</dbReference>
<evidence type="ECO:0000313" key="8">
    <source>
        <dbReference type="EMBL" id="PZX45711.1"/>
    </source>
</evidence>
<dbReference type="AlphaFoldDB" id="A0A2W7QBX8"/>
<feature type="signal peptide" evidence="6">
    <location>
        <begin position="1"/>
        <end position="21"/>
    </location>
</feature>
<feature type="transmembrane region" description="Helical" evidence="5">
    <location>
        <begin position="44"/>
        <end position="62"/>
    </location>
</feature>
<evidence type="ECO:0000256" key="5">
    <source>
        <dbReference type="SAM" id="Phobius"/>
    </source>
</evidence>
<evidence type="ECO:0000256" key="1">
    <source>
        <dbReference type="ARBA" id="ARBA00004141"/>
    </source>
</evidence>
<feature type="chain" id="PRO_5015919277" evidence="6">
    <location>
        <begin position="22"/>
        <end position="297"/>
    </location>
</feature>
<keyword evidence="4 5" id="KW-0472">Membrane</keyword>
<dbReference type="OrthoDB" id="321830at2"/>
<dbReference type="GO" id="GO:0016020">
    <property type="term" value="C:membrane"/>
    <property type="evidence" value="ECO:0007669"/>
    <property type="project" value="UniProtKB-SubCell"/>
</dbReference>
<organism evidence="8 9">
    <name type="scientific">Roseinatronobacter thiooxidans</name>
    <dbReference type="NCBI Taxonomy" id="121821"/>
    <lineage>
        <taxon>Bacteria</taxon>
        <taxon>Pseudomonadati</taxon>
        <taxon>Pseudomonadota</taxon>
        <taxon>Alphaproteobacteria</taxon>
        <taxon>Rhodobacterales</taxon>
        <taxon>Paracoccaceae</taxon>
        <taxon>Roseinatronobacter</taxon>
    </lineage>
</organism>
<feature type="transmembrane region" description="Helical" evidence="5">
    <location>
        <begin position="123"/>
        <end position="144"/>
    </location>
</feature>
<evidence type="ECO:0000259" key="7">
    <source>
        <dbReference type="Pfam" id="PF00892"/>
    </source>
</evidence>
<evidence type="ECO:0000256" key="3">
    <source>
        <dbReference type="ARBA" id="ARBA00022989"/>
    </source>
</evidence>
<dbReference type="InterPro" id="IPR000620">
    <property type="entry name" value="EamA_dom"/>
</dbReference>
<keyword evidence="2 5" id="KW-0812">Transmembrane</keyword>
<evidence type="ECO:0000256" key="4">
    <source>
        <dbReference type="ARBA" id="ARBA00023136"/>
    </source>
</evidence>
<keyword evidence="6" id="KW-0732">Signal</keyword>
<feature type="transmembrane region" description="Helical" evidence="5">
    <location>
        <begin position="97"/>
        <end position="116"/>
    </location>
</feature>
<evidence type="ECO:0000256" key="6">
    <source>
        <dbReference type="SAM" id="SignalP"/>
    </source>
</evidence>
<feature type="transmembrane region" description="Helical" evidence="5">
    <location>
        <begin position="150"/>
        <end position="168"/>
    </location>
</feature>
<feature type="transmembrane region" description="Helical" evidence="5">
    <location>
        <begin position="205"/>
        <end position="226"/>
    </location>
</feature>
<comment type="subcellular location">
    <subcellularLocation>
        <location evidence="1">Membrane</location>
        <topology evidence="1">Multi-pass membrane protein</topology>
    </subcellularLocation>
</comment>
<reference evidence="8 9" key="1">
    <citation type="submission" date="2018-06" db="EMBL/GenBank/DDBJ databases">
        <title>Genomic Encyclopedia of Archaeal and Bacterial Type Strains, Phase II (KMG-II): from individual species to whole genera.</title>
        <authorList>
            <person name="Goeker M."/>
        </authorList>
    </citation>
    <scope>NUCLEOTIDE SEQUENCE [LARGE SCALE GENOMIC DNA]</scope>
    <source>
        <strain evidence="8 9">DSM 13087</strain>
    </source>
</reference>
<sequence>MAVSNAAKIMALTGLAMVAFAANSVLNRVALAEGQADALTYTGVRLASGALMLVMILAWRGAKPGWGQLGGSTGGALALFLYAIAFSYAYLDLAAGTGALLLFAAVQLGMLGWAIGQGDRPGAFEWAGFTVAVLFVVFLVLPGVSAPDPLGAALMILAGLSWAAYTLIGRGSAAPLVDTGGNFLRCLPIALLLILPGIFAQTTSLAGWVYAIASGAIASGLGYAIWYSVLPALERSTAAYVQLTVPAIAAAGGVLFITEPLTLRLVVCSLGILGGVALALWGADQRKRRAVQTGSAP</sequence>
<feature type="transmembrane region" description="Helical" evidence="5">
    <location>
        <begin position="263"/>
        <end position="283"/>
    </location>
</feature>
<dbReference type="InterPro" id="IPR037185">
    <property type="entry name" value="EmrE-like"/>
</dbReference>
<feature type="transmembrane region" description="Helical" evidence="5">
    <location>
        <begin position="238"/>
        <end position="257"/>
    </location>
</feature>
<dbReference type="SUPFAM" id="SSF103481">
    <property type="entry name" value="Multidrug resistance efflux transporter EmrE"/>
    <property type="match status" value="1"/>
</dbReference>
<feature type="transmembrane region" description="Helical" evidence="5">
    <location>
        <begin position="180"/>
        <end position="199"/>
    </location>
</feature>
<feature type="transmembrane region" description="Helical" evidence="5">
    <location>
        <begin position="74"/>
        <end position="91"/>
    </location>
</feature>
<proteinExistence type="predicted"/>
<accession>A0A2W7QBX8</accession>
<dbReference type="Proteomes" id="UP000249364">
    <property type="component" value="Unassembled WGS sequence"/>
</dbReference>
<name>A0A2W7QBX8_9RHOB</name>
<dbReference type="STRING" id="121821.GCA_001870675_01147"/>
<protein>
    <submittedName>
        <fullName evidence="8">Threonine/homoserine efflux transporter RhtA</fullName>
    </submittedName>
</protein>
<dbReference type="EMBL" id="QKZQ01000006">
    <property type="protein sequence ID" value="PZX45711.1"/>
    <property type="molecule type" value="Genomic_DNA"/>
</dbReference>